<feature type="region of interest" description="Disordered" evidence="1">
    <location>
        <begin position="53"/>
        <end position="72"/>
    </location>
</feature>
<sequence length="72" mass="7356">MKPNPASSRAVRLAAESMPASAATTIGVAVRSWRSAKAVMIGTNVVVSAVLPSKHPISKGNPVRSTSSPTTI</sequence>
<name>A0A498QHY0_9MYCO</name>
<organism evidence="2 3">
    <name type="scientific">Mycobacterium attenuatum</name>
    <dbReference type="NCBI Taxonomy" id="2341086"/>
    <lineage>
        <taxon>Bacteria</taxon>
        <taxon>Bacillati</taxon>
        <taxon>Actinomycetota</taxon>
        <taxon>Actinomycetes</taxon>
        <taxon>Mycobacteriales</taxon>
        <taxon>Mycobacteriaceae</taxon>
        <taxon>Mycobacterium</taxon>
    </lineage>
</organism>
<evidence type="ECO:0000313" key="3">
    <source>
        <dbReference type="Proteomes" id="UP000273307"/>
    </source>
</evidence>
<feature type="compositionally biased region" description="Polar residues" evidence="1">
    <location>
        <begin position="63"/>
        <end position="72"/>
    </location>
</feature>
<protein>
    <submittedName>
        <fullName evidence="2">Uncharacterized protein</fullName>
    </submittedName>
</protein>
<proteinExistence type="predicted"/>
<dbReference type="AlphaFoldDB" id="A0A498QHY0"/>
<dbReference type="Proteomes" id="UP000273307">
    <property type="component" value="Unassembled WGS sequence"/>
</dbReference>
<evidence type="ECO:0000313" key="2">
    <source>
        <dbReference type="EMBL" id="VBA44529.1"/>
    </source>
</evidence>
<reference evidence="2 3" key="1">
    <citation type="submission" date="2018-09" db="EMBL/GenBank/DDBJ databases">
        <authorList>
            <person name="Tagini F."/>
        </authorList>
    </citation>
    <scope>NUCLEOTIDE SEQUENCE [LARGE SCALE GENOMIC DNA]</scope>
    <source>
        <strain evidence="2 3">MK136</strain>
    </source>
</reference>
<keyword evidence="3" id="KW-1185">Reference proteome</keyword>
<dbReference type="EMBL" id="UPHP01000176">
    <property type="protein sequence ID" value="VBA44529.1"/>
    <property type="molecule type" value="Genomic_DNA"/>
</dbReference>
<gene>
    <name evidence="2" type="ORF">LAUMK136_05668</name>
</gene>
<accession>A0A498QHY0</accession>
<evidence type="ECO:0000256" key="1">
    <source>
        <dbReference type="SAM" id="MobiDB-lite"/>
    </source>
</evidence>